<dbReference type="EMBL" id="JAEKNS010000076">
    <property type="protein sequence ID" value="MBJ7594671.1"/>
    <property type="molecule type" value="Genomic_DNA"/>
</dbReference>
<feature type="region of interest" description="Disordered" evidence="1">
    <location>
        <begin position="62"/>
        <end position="81"/>
    </location>
</feature>
<organism evidence="3 4">
    <name type="scientific">Candidatus Aeolococcus gillhamiae</name>
    <dbReference type="NCBI Taxonomy" id="3127015"/>
    <lineage>
        <taxon>Bacteria</taxon>
        <taxon>Bacillati</taxon>
        <taxon>Candidatus Dormiibacterota</taxon>
        <taxon>Candidatus Dormibacteria</taxon>
        <taxon>Candidatus Aeolococcales</taxon>
        <taxon>Candidatus Aeolococcaceae</taxon>
        <taxon>Candidatus Aeolococcus</taxon>
    </lineage>
</organism>
<dbReference type="Gene3D" id="1.10.260.40">
    <property type="entry name" value="lambda repressor-like DNA-binding domains"/>
    <property type="match status" value="1"/>
</dbReference>
<dbReference type="Proteomes" id="UP000606991">
    <property type="component" value="Unassembled WGS sequence"/>
</dbReference>
<evidence type="ECO:0000313" key="3">
    <source>
        <dbReference type="EMBL" id="MBJ7594671.1"/>
    </source>
</evidence>
<protein>
    <submittedName>
        <fullName evidence="3">Helix-turn-helix transcriptional regulator</fullName>
    </submittedName>
</protein>
<dbReference type="Pfam" id="PF01381">
    <property type="entry name" value="HTH_3"/>
    <property type="match status" value="1"/>
</dbReference>
<dbReference type="AlphaFoldDB" id="A0A934JS63"/>
<dbReference type="GO" id="GO:0003677">
    <property type="term" value="F:DNA binding"/>
    <property type="evidence" value="ECO:0007669"/>
    <property type="project" value="InterPro"/>
</dbReference>
<dbReference type="InterPro" id="IPR010982">
    <property type="entry name" value="Lambda_DNA-bd_dom_sf"/>
</dbReference>
<comment type="caution">
    <text evidence="3">The sequence shown here is derived from an EMBL/GenBank/DDBJ whole genome shotgun (WGS) entry which is preliminary data.</text>
</comment>
<accession>A0A934JS63</accession>
<dbReference type="SMART" id="SM00530">
    <property type="entry name" value="HTH_XRE"/>
    <property type="match status" value="1"/>
</dbReference>
<dbReference type="RefSeq" id="WP_337311071.1">
    <property type="nucleotide sequence ID" value="NZ_JAEKNS010000076.1"/>
</dbReference>
<name>A0A934JS63_9BACT</name>
<reference evidence="3 4" key="1">
    <citation type="submission" date="2020-10" db="EMBL/GenBank/DDBJ databases">
        <title>Ca. Dormibacterota MAGs.</title>
        <authorList>
            <person name="Montgomery K."/>
        </authorList>
    </citation>
    <scope>NUCLEOTIDE SEQUENCE [LARGE SCALE GENOMIC DNA]</scope>
    <source>
        <strain evidence="3">SC8812_S17_18</strain>
    </source>
</reference>
<evidence type="ECO:0000256" key="1">
    <source>
        <dbReference type="SAM" id="MobiDB-lite"/>
    </source>
</evidence>
<dbReference type="SUPFAM" id="SSF47413">
    <property type="entry name" value="lambda repressor-like DNA-binding domains"/>
    <property type="match status" value="1"/>
</dbReference>
<gene>
    <name evidence="3" type="ORF">JF886_07375</name>
</gene>
<sequence>MVERERILRGWTRAQLTEAAAIDPKTLRDLLNGRRRPTLGTVATLSRALDVPLAEVIAIVEQPRLPRGGQSEPTQDLLPLE</sequence>
<dbReference type="CDD" id="cd00093">
    <property type="entry name" value="HTH_XRE"/>
    <property type="match status" value="1"/>
</dbReference>
<evidence type="ECO:0000313" key="4">
    <source>
        <dbReference type="Proteomes" id="UP000606991"/>
    </source>
</evidence>
<dbReference type="PROSITE" id="PS50943">
    <property type="entry name" value="HTH_CROC1"/>
    <property type="match status" value="1"/>
</dbReference>
<dbReference type="InterPro" id="IPR001387">
    <property type="entry name" value="Cro/C1-type_HTH"/>
</dbReference>
<evidence type="ECO:0000259" key="2">
    <source>
        <dbReference type="PROSITE" id="PS50943"/>
    </source>
</evidence>
<feature type="domain" description="HTH cro/C1-type" evidence="2">
    <location>
        <begin position="2"/>
        <end position="56"/>
    </location>
</feature>
<proteinExistence type="predicted"/>